<dbReference type="AlphaFoldDB" id="A0A137PAR5"/>
<dbReference type="Proteomes" id="UP000070444">
    <property type="component" value="Unassembled WGS sequence"/>
</dbReference>
<dbReference type="EMBL" id="KQ964460">
    <property type="protein sequence ID" value="KXN72110.1"/>
    <property type="molecule type" value="Genomic_DNA"/>
</dbReference>
<proteinExistence type="predicted"/>
<accession>A0A137PAR5</accession>
<sequence length="166" mass="19040">MLSKLARLPSITRAISSNKIKFSTTAYLKKEALPFSFIIKNTKEVSPVEEPTTQSKEISIPDLIRYAQNPVLWFKHPHSRNDVYLSNKYSELTSYLNTNLKDLISNNKSVKTIKLEELNNLLKIISELNYKVKGSELRGIGTELYELIFITKVTLEDTINVQLTVY</sequence>
<gene>
    <name evidence="1" type="ORF">CONCODRAFT_140180</name>
</gene>
<name>A0A137PAR5_CONC2</name>
<protein>
    <submittedName>
        <fullName evidence="1">Uncharacterized protein</fullName>
    </submittedName>
</protein>
<organism evidence="1 2">
    <name type="scientific">Conidiobolus coronatus (strain ATCC 28846 / CBS 209.66 / NRRL 28638)</name>
    <name type="common">Delacroixia coronata</name>
    <dbReference type="NCBI Taxonomy" id="796925"/>
    <lineage>
        <taxon>Eukaryota</taxon>
        <taxon>Fungi</taxon>
        <taxon>Fungi incertae sedis</taxon>
        <taxon>Zoopagomycota</taxon>
        <taxon>Entomophthoromycotina</taxon>
        <taxon>Entomophthoromycetes</taxon>
        <taxon>Entomophthorales</taxon>
        <taxon>Ancylistaceae</taxon>
        <taxon>Conidiobolus</taxon>
    </lineage>
</organism>
<reference evidence="1 2" key="1">
    <citation type="journal article" date="2015" name="Genome Biol. Evol.">
        <title>Phylogenomic analyses indicate that early fungi evolved digesting cell walls of algal ancestors of land plants.</title>
        <authorList>
            <person name="Chang Y."/>
            <person name="Wang S."/>
            <person name="Sekimoto S."/>
            <person name="Aerts A.L."/>
            <person name="Choi C."/>
            <person name="Clum A."/>
            <person name="LaButti K.M."/>
            <person name="Lindquist E.A."/>
            <person name="Yee Ngan C."/>
            <person name="Ohm R.A."/>
            <person name="Salamov A.A."/>
            <person name="Grigoriev I.V."/>
            <person name="Spatafora J.W."/>
            <person name="Berbee M.L."/>
        </authorList>
    </citation>
    <scope>NUCLEOTIDE SEQUENCE [LARGE SCALE GENOMIC DNA]</scope>
    <source>
        <strain evidence="1 2">NRRL 28638</strain>
    </source>
</reference>
<keyword evidence="2" id="KW-1185">Reference proteome</keyword>
<evidence type="ECO:0000313" key="1">
    <source>
        <dbReference type="EMBL" id="KXN72110.1"/>
    </source>
</evidence>
<evidence type="ECO:0000313" key="2">
    <source>
        <dbReference type="Proteomes" id="UP000070444"/>
    </source>
</evidence>